<dbReference type="PANTHER" id="PTHR10824:SF4">
    <property type="entry name" value="ACYL-COENZYME A THIOESTERASE 1-LIKE"/>
    <property type="match status" value="1"/>
</dbReference>
<evidence type="ECO:0000313" key="5">
    <source>
        <dbReference type="Proteomes" id="UP001223586"/>
    </source>
</evidence>
<keyword evidence="5" id="KW-1185">Reference proteome</keyword>
<dbReference type="InterPro" id="IPR016662">
    <property type="entry name" value="Acyl-CoA_thioEstase_long-chain"/>
</dbReference>
<evidence type="ECO:0000259" key="3">
    <source>
        <dbReference type="Pfam" id="PF08840"/>
    </source>
</evidence>
<sequence>MNIHVNKKISMCDEKLDIHISGLQPYEQVKIQASMFFPWAPSEKYQSFAIFTADGKGIVNLSRQKPNAGTYDDVNGMGLFQSMQKIASKKVNIGLKMSANEKILVEVMAIGKQEKSSMILERHFISPEIKKIPITDEFTGDLYYFDEDKPTIIVLGGSDGNLPATSTIAALIASHEFNTLAVGYFNNKNTPDKLGEVPIEYFENIFTWLQNHSLLKAKECYIHGTSKGGELALLLASMYPYITKVVANAPHAYSFQALNGKKTSSWSYQGKGVPFIELKSKYVYLDVIKGFLKNKPFGFVSSYRKGISEAKNREEARIKVENANVDILLIAGCEDNIWNTYDGCMTIMNSLESNHYSKFYSLLAYKNAGHPFPYPYTIPLCETSDKKIMPRIMFSTGGTFKGNSMAQIDSWEKTIAFFKGKINGVSKNTVNLI</sequence>
<dbReference type="Gene3D" id="2.60.40.2240">
    <property type="entry name" value="Acyl-CoA thioester hydrolase/BAAT N-terminal domain"/>
    <property type="match status" value="1"/>
</dbReference>
<evidence type="ECO:0000259" key="2">
    <source>
        <dbReference type="Pfam" id="PF04775"/>
    </source>
</evidence>
<dbReference type="Pfam" id="PF04775">
    <property type="entry name" value="Bile_Hydr_Trans"/>
    <property type="match status" value="1"/>
</dbReference>
<comment type="caution">
    <text evidence="4">The sequence shown here is derived from an EMBL/GenBank/DDBJ whole genome shotgun (WGS) entry which is preliminary data.</text>
</comment>
<dbReference type="SUPFAM" id="SSF53474">
    <property type="entry name" value="alpha/beta-Hydrolases"/>
    <property type="match status" value="1"/>
</dbReference>
<dbReference type="InterPro" id="IPR042490">
    <property type="entry name" value="Thio_Ohase/BAAT_N"/>
</dbReference>
<dbReference type="PIRSF" id="PIRSF016521">
    <property type="entry name" value="Acyl-CoA_hydro"/>
    <property type="match status" value="1"/>
</dbReference>
<feature type="domain" description="BAAT/Acyl-CoA thioester hydrolase C-terminal" evidence="3">
    <location>
        <begin position="197"/>
        <end position="422"/>
    </location>
</feature>
<dbReference type="InterPro" id="IPR006862">
    <property type="entry name" value="Thio_Ohase/aa_AcTrfase"/>
</dbReference>
<evidence type="ECO:0000256" key="1">
    <source>
        <dbReference type="ARBA" id="ARBA00006538"/>
    </source>
</evidence>
<organism evidence="4 5">
    <name type="scientific">Bacillus chungangensis</name>
    <dbReference type="NCBI Taxonomy" id="587633"/>
    <lineage>
        <taxon>Bacteria</taxon>
        <taxon>Bacillati</taxon>
        <taxon>Bacillota</taxon>
        <taxon>Bacilli</taxon>
        <taxon>Bacillales</taxon>
        <taxon>Bacillaceae</taxon>
        <taxon>Bacillus</taxon>
    </lineage>
</organism>
<dbReference type="EMBL" id="JAUSTT010000052">
    <property type="protein sequence ID" value="MDQ0178565.1"/>
    <property type="molecule type" value="Genomic_DNA"/>
</dbReference>
<name>A0ABT9WZC8_9BACI</name>
<reference evidence="4 5" key="1">
    <citation type="submission" date="2023-07" db="EMBL/GenBank/DDBJ databases">
        <title>Genomic Encyclopedia of Type Strains, Phase IV (KMG-IV): sequencing the most valuable type-strain genomes for metagenomic binning, comparative biology and taxonomic classification.</title>
        <authorList>
            <person name="Goeker M."/>
        </authorList>
    </citation>
    <scope>NUCLEOTIDE SEQUENCE [LARGE SCALE GENOMIC DNA]</scope>
    <source>
        <strain evidence="4 5">DSM 23837</strain>
    </source>
</reference>
<feature type="domain" description="Acyl-CoA thioester hydrolase/bile acid-CoA amino acid N-acetyltransferase" evidence="2">
    <location>
        <begin position="13"/>
        <end position="135"/>
    </location>
</feature>
<dbReference type="Proteomes" id="UP001223586">
    <property type="component" value="Unassembled WGS sequence"/>
</dbReference>
<accession>A0ABT9WZC8</accession>
<proteinExistence type="inferred from homology"/>
<dbReference type="RefSeq" id="WP_307233506.1">
    <property type="nucleotide sequence ID" value="NZ_JAUSTT010000052.1"/>
</dbReference>
<dbReference type="InterPro" id="IPR014940">
    <property type="entry name" value="BAAT_C"/>
</dbReference>
<dbReference type="Pfam" id="PF08840">
    <property type="entry name" value="BAAT_C"/>
    <property type="match status" value="1"/>
</dbReference>
<dbReference type="InterPro" id="IPR029058">
    <property type="entry name" value="AB_hydrolase_fold"/>
</dbReference>
<dbReference type="PANTHER" id="PTHR10824">
    <property type="entry name" value="ACYL-COENZYME A THIOESTERASE-RELATED"/>
    <property type="match status" value="1"/>
</dbReference>
<comment type="similarity">
    <text evidence="1">Belongs to the C/M/P thioester hydrolase family.</text>
</comment>
<protein>
    <submittedName>
        <fullName evidence="4">Esterase/lipase</fullName>
    </submittedName>
</protein>
<gene>
    <name evidence="4" type="ORF">J2S08_004473</name>
</gene>
<evidence type="ECO:0000313" key="4">
    <source>
        <dbReference type="EMBL" id="MDQ0178565.1"/>
    </source>
</evidence>
<dbReference type="Gene3D" id="3.40.50.1820">
    <property type="entry name" value="alpha/beta hydrolase"/>
    <property type="match status" value="1"/>
</dbReference>